<dbReference type="GO" id="GO:0005737">
    <property type="term" value="C:cytoplasm"/>
    <property type="evidence" value="ECO:0007669"/>
    <property type="project" value="TreeGrafter"/>
</dbReference>
<evidence type="ECO:0000259" key="1">
    <source>
        <dbReference type="Pfam" id="PF00899"/>
    </source>
</evidence>
<keyword evidence="2" id="KW-0808">Transferase</keyword>
<gene>
    <name evidence="2" type="ORF">YH63_002050</name>
</gene>
<keyword evidence="2" id="KW-0548">Nucleotidyltransferase</keyword>
<dbReference type="GO" id="GO:0008641">
    <property type="term" value="F:ubiquitin-like modifier activating enzyme activity"/>
    <property type="evidence" value="ECO:0007669"/>
    <property type="project" value="InterPro"/>
</dbReference>
<dbReference type="EMBL" id="LBIA02000001">
    <property type="protein sequence ID" value="TKT70290.1"/>
    <property type="molecule type" value="Genomic_DNA"/>
</dbReference>
<feature type="domain" description="THIF-type NAD/FAD binding fold" evidence="1">
    <location>
        <begin position="183"/>
        <end position="407"/>
    </location>
</feature>
<dbReference type="Proteomes" id="UP000034832">
    <property type="component" value="Unassembled WGS sequence"/>
</dbReference>
<sequence>MSGHRITLLGTQHDRLRIWLDDHPEGHERGAIILFRRFERNHAGLRPSIRFVCVDIIEMQDDWILDSSPVHLRINLRKMQDIYFRCEQDGHELGFVHNHPGGFLEFSEKDEDNERRILKGYAGCNGKSVALVSLLWAEERWRARIRRGAAPQQTEAVRHVAVLGINLDMHINGEESAPSEVLKRQAAAFGVPFNRKLQSLRVAVVGVGGTGSSVATLLARAGVGELVLIDGDVLEGTNLNRVRGYRTQDVKRNKAEVLTAYLQSLELPGVTVSAIGKYLDKSPDAIDAISGADAIFGCTDDVAGRDLLNQATYYYALAFIDVGLTGKIDTGADGEPYLRDHRGRISRILPEDGKCLRCQKVVTQQKLDYERELRTRPELAELDKETLKQEYYLVGGGERAPGVGPFTSASADTAVATLMDLIRPFRKIPSDLLKDNIWYDFVHMVIHSNAYPDDPGCFCCGPTGLKLKRERGYRLDMPALGKIT</sequence>
<dbReference type="RefSeq" id="WP_046829049.1">
    <property type="nucleotide sequence ID" value="NZ_LBIA02000001.1"/>
</dbReference>
<dbReference type="SUPFAM" id="SSF69572">
    <property type="entry name" value="Activating enzymes of the ubiquitin-like proteins"/>
    <property type="match status" value="1"/>
</dbReference>
<dbReference type="Pfam" id="PF00899">
    <property type="entry name" value="ThiF"/>
    <property type="match status" value="1"/>
</dbReference>
<dbReference type="AlphaFoldDB" id="A0A4U6BJD7"/>
<dbReference type="InterPro" id="IPR035985">
    <property type="entry name" value="Ubiquitin-activating_enz"/>
</dbReference>
<reference evidence="2" key="1">
    <citation type="submission" date="2019-04" db="EMBL/GenBank/DDBJ databases">
        <title>Whole genome sequencing of cave bacteria.</title>
        <authorList>
            <person name="Gan H.M."/>
            <person name="Barton H."/>
            <person name="Savka M.A."/>
        </authorList>
    </citation>
    <scope>NUCLEOTIDE SEQUENCE [LARGE SCALE GENOMIC DNA]</scope>
    <source>
        <strain evidence="2">LC387</strain>
    </source>
</reference>
<dbReference type="InterPro" id="IPR000594">
    <property type="entry name" value="ThiF_NAD_FAD-bd"/>
</dbReference>
<dbReference type="OrthoDB" id="2746358at2"/>
<keyword evidence="3" id="KW-1185">Reference proteome</keyword>
<dbReference type="STRING" id="211460.YH63_16830"/>
<evidence type="ECO:0000313" key="2">
    <source>
        <dbReference type="EMBL" id="TKT70290.1"/>
    </source>
</evidence>
<dbReference type="PANTHER" id="PTHR10953">
    <property type="entry name" value="UBIQUITIN-ACTIVATING ENZYME E1"/>
    <property type="match status" value="1"/>
</dbReference>
<dbReference type="Gene3D" id="3.40.50.720">
    <property type="entry name" value="NAD(P)-binding Rossmann-like Domain"/>
    <property type="match status" value="1"/>
</dbReference>
<dbReference type="InterPro" id="IPR045886">
    <property type="entry name" value="ThiF/MoeB/HesA"/>
</dbReference>
<proteinExistence type="predicted"/>
<protein>
    <submittedName>
        <fullName evidence="2">ThiF family adenylyltransferase</fullName>
    </submittedName>
</protein>
<evidence type="ECO:0000313" key="3">
    <source>
        <dbReference type="Proteomes" id="UP000034832"/>
    </source>
</evidence>
<dbReference type="GO" id="GO:0016779">
    <property type="term" value="F:nucleotidyltransferase activity"/>
    <property type="evidence" value="ECO:0007669"/>
    <property type="project" value="UniProtKB-KW"/>
</dbReference>
<accession>A0A4U6BJD7</accession>
<name>A0A4U6BJD7_9BRAD</name>
<dbReference type="GO" id="GO:0004792">
    <property type="term" value="F:thiosulfate-cyanide sulfurtransferase activity"/>
    <property type="evidence" value="ECO:0007669"/>
    <property type="project" value="TreeGrafter"/>
</dbReference>
<dbReference type="PANTHER" id="PTHR10953:SF247">
    <property type="entry name" value="SLL6053 PROTEIN"/>
    <property type="match status" value="1"/>
</dbReference>
<comment type="caution">
    <text evidence="2">The sequence shown here is derived from an EMBL/GenBank/DDBJ whole genome shotgun (WGS) entry which is preliminary data.</text>
</comment>
<organism evidence="2 3">
    <name type="scientific">Afipia massiliensis</name>
    <dbReference type="NCBI Taxonomy" id="211460"/>
    <lineage>
        <taxon>Bacteria</taxon>
        <taxon>Pseudomonadati</taxon>
        <taxon>Pseudomonadota</taxon>
        <taxon>Alphaproteobacteria</taxon>
        <taxon>Hyphomicrobiales</taxon>
        <taxon>Nitrobacteraceae</taxon>
        <taxon>Afipia</taxon>
    </lineage>
</organism>